<protein>
    <submittedName>
        <fullName evidence="1">Nucleotide pyrophosphohydrolase</fullName>
    </submittedName>
</protein>
<dbReference type="GO" id="GO:0047429">
    <property type="term" value="F:nucleoside triphosphate diphosphatase activity"/>
    <property type="evidence" value="ECO:0007669"/>
    <property type="project" value="InterPro"/>
</dbReference>
<accession>A0A430JC23</accession>
<evidence type="ECO:0000313" key="1">
    <source>
        <dbReference type="EMBL" id="RTE08596.1"/>
    </source>
</evidence>
<dbReference type="Pfam" id="PF12643">
    <property type="entry name" value="MazG-like"/>
    <property type="match status" value="1"/>
</dbReference>
<dbReference type="InterPro" id="IPR025984">
    <property type="entry name" value="DCTPP"/>
</dbReference>
<organism evidence="1 2">
    <name type="scientific">Paenibacillus whitsoniae</name>
    <dbReference type="NCBI Taxonomy" id="2496558"/>
    <lineage>
        <taxon>Bacteria</taxon>
        <taxon>Bacillati</taxon>
        <taxon>Bacillota</taxon>
        <taxon>Bacilli</taxon>
        <taxon>Bacillales</taxon>
        <taxon>Paenibacillaceae</taxon>
        <taxon>Paenibacillus</taxon>
    </lineage>
</organism>
<keyword evidence="1" id="KW-0378">Hydrolase</keyword>
<sequence length="110" mass="12806">MDAITKKIIEFRDERDWKQFHNAKDLAISLTLEASELLENFQWKSSEDAINKNMDQIQDELADVLIYALMLAHDLEIDAEKAILQKLKKNAEKYPVDKFKGTSKKYTEGE</sequence>
<dbReference type="Proteomes" id="UP000276128">
    <property type="component" value="Unassembled WGS sequence"/>
</dbReference>
<proteinExistence type="predicted"/>
<keyword evidence="2" id="KW-1185">Reference proteome</keyword>
<dbReference type="GO" id="GO:0009143">
    <property type="term" value="P:nucleoside triphosphate catabolic process"/>
    <property type="evidence" value="ECO:0007669"/>
    <property type="project" value="InterPro"/>
</dbReference>
<dbReference type="PANTHER" id="PTHR46523:SF1">
    <property type="entry name" value="DCTP PYROPHOSPHATASE 1"/>
    <property type="match status" value="1"/>
</dbReference>
<gene>
    <name evidence="1" type="ORF">EJQ19_16580</name>
</gene>
<dbReference type="AlphaFoldDB" id="A0A430JC23"/>
<evidence type="ECO:0000313" key="2">
    <source>
        <dbReference type="Proteomes" id="UP000276128"/>
    </source>
</evidence>
<reference evidence="1 2" key="1">
    <citation type="submission" date="2018-12" db="EMBL/GenBank/DDBJ databases">
        <title>Bacillus ochoae sp. nov., Paenibacillus whitsoniae sp. nov., Paenibacillus spiritus sp. nov. Isolated from the Mars Exploration Rover during spacecraft assembly.</title>
        <authorList>
            <person name="Seuylemezian A."/>
            <person name="Vaishampayan P."/>
        </authorList>
    </citation>
    <scope>NUCLEOTIDE SEQUENCE [LARGE SCALE GENOMIC DNA]</scope>
    <source>
        <strain evidence="1 2">MER 54</strain>
    </source>
</reference>
<dbReference type="RefSeq" id="WP_126142353.1">
    <property type="nucleotide sequence ID" value="NZ_RXHU01000046.1"/>
</dbReference>
<dbReference type="SUPFAM" id="SSF101386">
    <property type="entry name" value="all-alpha NTP pyrophosphatases"/>
    <property type="match status" value="1"/>
</dbReference>
<dbReference type="InterPro" id="IPR052555">
    <property type="entry name" value="dCTP_Pyrophosphatase"/>
</dbReference>
<dbReference type="CDD" id="cd11537">
    <property type="entry name" value="NTP-PPase_RS21-C6_like"/>
    <property type="match status" value="1"/>
</dbReference>
<dbReference type="PIRSF" id="PIRSF029826">
    <property type="entry name" value="UCP029826_pph"/>
    <property type="match status" value="1"/>
</dbReference>
<comment type="caution">
    <text evidence="1">The sequence shown here is derived from an EMBL/GenBank/DDBJ whole genome shotgun (WGS) entry which is preliminary data.</text>
</comment>
<dbReference type="EMBL" id="RXHU01000046">
    <property type="protein sequence ID" value="RTE08596.1"/>
    <property type="molecule type" value="Genomic_DNA"/>
</dbReference>
<name>A0A430JC23_9BACL</name>
<dbReference type="Gene3D" id="1.10.287.1080">
    <property type="entry name" value="MazG-like"/>
    <property type="match status" value="1"/>
</dbReference>
<dbReference type="OrthoDB" id="9791898at2"/>
<dbReference type="PANTHER" id="PTHR46523">
    <property type="entry name" value="DCTP PYROPHOSPHATASE 1"/>
    <property type="match status" value="1"/>
</dbReference>